<sequence>MTTAAAAVTAPILASCSLAHGGRLLMVGATVTAGLLGTALCAPLARALAGPTSAGRRATTAADAAEQPADEAGPEGPAGSRPGGETPP</sequence>
<keyword evidence="2" id="KW-1133">Transmembrane helix</keyword>
<dbReference type="EMBL" id="MVBM01000006">
    <property type="protein sequence ID" value="OOK70162.1"/>
    <property type="molecule type" value="Genomic_DNA"/>
</dbReference>
<gene>
    <name evidence="3" type="ORF">BZL30_6301</name>
</gene>
<evidence type="ECO:0000256" key="2">
    <source>
        <dbReference type="SAM" id="Phobius"/>
    </source>
</evidence>
<reference evidence="3 4" key="1">
    <citation type="submission" date="2017-02" db="EMBL/GenBank/DDBJ databases">
        <title>Complete genome sequences of Mycobacterium kansasii strains isolated from rhesus macaques.</title>
        <authorList>
            <person name="Panda A."/>
            <person name="Nagaraj S."/>
            <person name="Zhao X."/>
            <person name="Tettelin H."/>
            <person name="Detolla L.J."/>
        </authorList>
    </citation>
    <scope>NUCLEOTIDE SEQUENCE [LARGE SCALE GENOMIC DNA]</scope>
    <source>
        <strain evidence="3 4">11-3813</strain>
    </source>
</reference>
<accession>A0A1V3WTN4</accession>
<keyword evidence="2" id="KW-0472">Membrane</keyword>
<feature type="compositionally biased region" description="Low complexity" evidence="1">
    <location>
        <begin position="51"/>
        <end position="67"/>
    </location>
</feature>
<dbReference type="AlphaFoldDB" id="A0A1V3WTN4"/>
<protein>
    <submittedName>
        <fullName evidence="3">Uncharacterized protein</fullName>
    </submittedName>
</protein>
<evidence type="ECO:0000256" key="1">
    <source>
        <dbReference type="SAM" id="MobiDB-lite"/>
    </source>
</evidence>
<name>A0A1V3WTN4_MYCKA</name>
<evidence type="ECO:0000313" key="3">
    <source>
        <dbReference type="EMBL" id="OOK70162.1"/>
    </source>
</evidence>
<feature type="region of interest" description="Disordered" evidence="1">
    <location>
        <begin position="51"/>
        <end position="88"/>
    </location>
</feature>
<keyword evidence="2" id="KW-0812">Transmembrane</keyword>
<evidence type="ECO:0000313" key="4">
    <source>
        <dbReference type="Proteomes" id="UP000189229"/>
    </source>
</evidence>
<comment type="caution">
    <text evidence="3">The sequence shown here is derived from an EMBL/GenBank/DDBJ whole genome shotgun (WGS) entry which is preliminary data.</text>
</comment>
<feature type="transmembrane region" description="Helical" evidence="2">
    <location>
        <begin position="29"/>
        <end position="49"/>
    </location>
</feature>
<dbReference type="Proteomes" id="UP000189229">
    <property type="component" value="Unassembled WGS sequence"/>
</dbReference>
<proteinExistence type="predicted"/>
<organism evidence="3 4">
    <name type="scientific">Mycobacterium kansasii</name>
    <dbReference type="NCBI Taxonomy" id="1768"/>
    <lineage>
        <taxon>Bacteria</taxon>
        <taxon>Bacillati</taxon>
        <taxon>Actinomycetota</taxon>
        <taxon>Actinomycetes</taxon>
        <taxon>Mycobacteriales</taxon>
        <taxon>Mycobacteriaceae</taxon>
        <taxon>Mycobacterium</taxon>
    </lineage>
</organism>